<dbReference type="Pfam" id="PF05975">
    <property type="entry name" value="EcsB"/>
    <property type="match status" value="1"/>
</dbReference>
<gene>
    <name evidence="2" type="primary">ecsB</name>
    <name evidence="2" type="ORF">GCM10008983_13990</name>
</gene>
<dbReference type="Proteomes" id="UP001501459">
    <property type="component" value="Unassembled WGS sequence"/>
</dbReference>
<proteinExistence type="predicted"/>
<keyword evidence="3" id="KW-1185">Reference proteome</keyword>
<keyword evidence="1" id="KW-0472">Membrane</keyword>
<feature type="transmembrane region" description="Helical" evidence="1">
    <location>
        <begin position="103"/>
        <end position="124"/>
    </location>
</feature>
<organism evidence="2 3">
    <name type="scientific">Lentibacillus halophilus</name>
    <dbReference type="NCBI Taxonomy" id="295065"/>
    <lineage>
        <taxon>Bacteria</taxon>
        <taxon>Bacillati</taxon>
        <taxon>Bacillota</taxon>
        <taxon>Bacilli</taxon>
        <taxon>Bacillales</taxon>
        <taxon>Bacillaceae</taxon>
        <taxon>Lentibacillus</taxon>
    </lineage>
</organism>
<sequence length="404" mass="47652">MFDAHKFFKERFAAHMKETSRYLRYIFNGHIAFAMLFFISAAAYYYQRWLAELPEQFPTAAIIGIIFGLLVSYSPARTLLKEPDLVFLIAAEHKMGPYFRNTLIYSFVVQLYLVLLAGAAFGPLYVTSYPDRDGSIYLWTLLVVLIFKGWNLMATWWMMKVREPGVRQVDQTARTLLNMAVFYFAVRGEMLWASITTVLFAFVFIYDWRNSVKQPGIAWELLLEKDRNRMQTFYRIANMFTDVPHLKNQVKRRHWLTGLVKRVPLNQDYTFDYLYRVSFVRSADYLGMYARLLVIGGLFIYFVPNIWLKLLFALLFMYLSSFQMVSLYRHHRTIMWLDLYPVGLDVRQRSFAKLLYELAMIQTVLYALLFVFMQDWVGSLGVIAAGVLFIYMFVRGYVQRTIMV</sequence>
<dbReference type="InterPro" id="IPR010288">
    <property type="entry name" value="EcsB_ABC"/>
</dbReference>
<keyword evidence="1" id="KW-0812">Transmembrane</keyword>
<keyword evidence="1" id="KW-1133">Transmembrane helix</keyword>
<feature type="transmembrane region" description="Helical" evidence="1">
    <location>
        <begin position="25"/>
        <end position="45"/>
    </location>
</feature>
<protein>
    <submittedName>
        <fullName evidence="2">ABC transporter permease EcsB</fullName>
    </submittedName>
</protein>
<dbReference type="PIRSF" id="PIRSF037259">
    <property type="entry name" value="EcsB_ABC"/>
    <property type="match status" value="1"/>
</dbReference>
<dbReference type="EMBL" id="BAAADM010000035">
    <property type="protein sequence ID" value="GAA0438274.1"/>
    <property type="molecule type" value="Genomic_DNA"/>
</dbReference>
<evidence type="ECO:0000256" key="1">
    <source>
        <dbReference type="SAM" id="Phobius"/>
    </source>
</evidence>
<feature type="transmembrane region" description="Helical" evidence="1">
    <location>
        <begin position="379"/>
        <end position="398"/>
    </location>
</feature>
<feature type="transmembrane region" description="Helical" evidence="1">
    <location>
        <begin position="136"/>
        <end position="159"/>
    </location>
</feature>
<comment type="caution">
    <text evidence="2">The sequence shown here is derived from an EMBL/GenBank/DDBJ whole genome shotgun (WGS) entry which is preliminary data.</text>
</comment>
<feature type="transmembrane region" description="Helical" evidence="1">
    <location>
        <begin position="179"/>
        <end position="206"/>
    </location>
</feature>
<evidence type="ECO:0000313" key="3">
    <source>
        <dbReference type="Proteomes" id="UP001501459"/>
    </source>
</evidence>
<dbReference type="RefSeq" id="WP_343752041.1">
    <property type="nucleotide sequence ID" value="NZ_BAAADM010000035.1"/>
</dbReference>
<name>A0ABN0Z8E5_9BACI</name>
<accession>A0ABN0Z8E5</accession>
<feature type="transmembrane region" description="Helical" evidence="1">
    <location>
        <begin position="57"/>
        <end position="76"/>
    </location>
</feature>
<reference evidence="2 3" key="1">
    <citation type="journal article" date="2019" name="Int. J. Syst. Evol. Microbiol.">
        <title>The Global Catalogue of Microorganisms (GCM) 10K type strain sequencing project: providing services to taxonomists for standard genome sequencing and annotation.</title>
        <authorList>
            <consortium name="The Broad Institute Genomics Platform"/>
            <consortium name="The Broad Institute Genome Sequencing Center for Infectious Disease"/>
            <person name="Wu L."/>
            <person name="Ma J."/>
        </authorList>
    </citation>
    <scope>NUCLEOTIDE SEQUENCE [LARGE SCALE GENOMIC DNA]</scope>
    <source>
        <strain evidence="2 3">JCM 12149</strain>
    </source>
</reference>
<feature type="transmembrane region" description="Helical" evidence="1">
    <location>
        <begin position="354"/>
        <end position="373"/>
    </location>
</feature>
<evidence type="ECO:0000313" key="2">
    <source>
        <dbReference type="EMBL" id="GAA0438274.1"/>
    </source>
</evidence>